<dbReference type="Proteomes" id="UP000217895">
    <property type="component" value="Chromosome"/>
</dbReference>
<dbReference type="EMBL" id="AP018203">
    <property type="protein sequence ID" value="BAY56060.1"/>
    <property type="molecule type" value="Genomic_DNA"/>
</dbReference>
<evidence type="ECO:0000256" key="1">
    <source>
        <dbReference type="SAM" id="MobiDB-lite"/>
    </source>
</evidence>
<reference evidence="2 3" key="1">
    <citation type="submission" date="2017-06" db="EMBL/GenBank/DDBJ databases">
        <title>Genome sequencing of cyanobaciteial culture collection at National Institute for Environmental Studies (NIES).</title>
        <authorList>
            <person name="Hirose Y."/>
            <person name="Shimura Y."/>
            <person name="Fujisawa T."/>
            <person name="Nakamura Y."/>
            <person name="Kawachi M."/>
        </authorList>
    </citation>
    <scope>NUCLEOTIDE SEQUENCE [LARGE SCALE GENOMIC DNA]</scope>
    <source>
        <strain evidence="2 3">NIES-2135</strain>
    </source>
</reference>
<sequence>MNKIINIALNKFSPIPTSLCEASSRTPKSQIPINLATLYHHYYLDCYGQAPPNPDPAQFEYLRFLTNTRDFRLAGDGIGASTAARRHRSNELGQAFCRYFLHDYLGVTYFAHIEHVLNKGFQSKFCNLRIDRISEGDVPDYLCSRNAQIAYIAEAKGRYSSISFNSSEFDSWRNQFSRVIAKDRSDNSVSLKGFIVGTRFATEQNRQSVKSRISAEDPRTPGSINDDDVDGNLGAMVASIHYGNIATKLRQPILAASLTEGFLVPDEIRFPAVVWEFQASPVQGVRYPLQGRRFVGGYFPSTEGTLALEQQSGRFIFRSVDPLRLDVGTGTFFGVEESIFRIMTSVARRGLASITEIDTFPDIQPFYSAISVLRDGSILSPIEFLTPVAQEVF</sequence>
<proteinExistence type="predicted"/>
<accession>A0A1Z4JH64</accession>
<organism evidence="2 3">
    <name type="scientific">Leptolyngbya boryana NIES-2135</name>
    <dbReference type="NCBI Taxonomy" id="1973484"/>
    <lineage>
        <taxon>Bacteria</taxon>
        <taxon>Bacillati</taxon>
        <taxon>Cyanobacteriota</taxon>
        <taxon>Cyanophyceae</taxon>
        <taxon>Leptolyngbyales</taxon>
        <taxon>Leptolyngbyaceae</taxon>
        <taxon>Leptolyngbya group</taxon>
        <taxon>Leptolyngbya</taxon>
    </lineage>
</organism>
<dbReference type="AlphaFoldDB" id="A0A1Z4JH64"/>
<evidence type="ECO:0000313" key="2">
    <source>
        <dbReference type="EMBL" id="BAY56060.1"/>
    </source>
</evidence>
<gene>
    <name evidence="2" type="ORF">NIES2135_28880</name>
</gene>
<keyword evidence="3" id="KW-1185">Reference proteome</keyword>
<name>A0A1Z4JH64_LEPBY</name>
<protein>
    <submittedName>
        <fullName evidence="2">Uncharacterized protein</fullName>
    </submittedName>
</protein>
<feature type="region of interest" description="Disordered" evidence="1">
    <location>
        <begin position="207"/>
        <end position="228"/>
    </location>
</feature>
<evidence type="ECO:0000313" key="3">
    <source>
        <dbReference type="Proteomes" id="UP000217895"/>
    </source>
</evidence>